<evidence type="ECO:0000256" key="2">
    <source>
        <dbReference type="ARBA" id="ARBA00010617"/>
    </source>
</evidence>
<keyword evidence="5 7" id="KW-0408">Iron</keyword>
<dbReference type="Gene3D" id="1.10.630.10">
    <property type="entry name" value="Cytochrome P450"/>
    <property type="match status" value="1"/>
</dbReference>
<evidence type="ECO:0000256" key="6">
    <source>
        <dbReference type="ARBA" id="ARBA00023033"/>
    </source>
</evidence>
<organism evidence="10 11">
    <name type="scientific">Passalora fulva</name>
    <name type="common">Tomato leaf mold</name>
    <name type="synonym">Cladosporium fulvum</name>
    <dbReference type="NCBI Taxonomy" id="5499"/>
    <lineage>
        <taxon>Eukaryota</taxon>
        <taxon>Fungi</taxon>
        <taxon>Dikarya</taxon>
        <taxon>Ascomycota</taxon>
        <taxon>Pezizomycotina</taxon>
        <taxon>Dothideomycetes</taxon>
        <taxon>Dothideomycetidae</taxon>
        <taxon>Mycosphaerellales</taxon>
        <taxon>Mycosphaerellaceae</taxon>
        <taxon>Fulvia</taxon>
    </lineage>
</organism>
<evidence type="ECO:0000256" key="7">
    <source>
        <dbReference type="PIRSR" id="PIRSR602403-1"/>
    </source>
</evidence>
<evidence type="ECO:0000256" key="4">
    <source>
        <dbReference type="ARBA" id="ARBA00023002"/>
    </source>
</evidence>
<dbReference type="InterPro" id="IPR017972">
    <property type="entry name" value="Cyt_P450_CS"/>
</dbReference>
<dbReference type="PRINTS" id="PR00385">
    <property type="entry name" value="P450"/>
</dbReference>
<gene>
    <name evidence="10" type="ORF">CLAFUR5_08031</name>
</gene>
<evidence type="ECO:0000313" key="10">
    <source>
        <dbReference type="EMBL" id="UJO15329.1"/>
    </source>
</evidence>
<dbReference type="InterPro" id="IPR001128">
    <property type="entry name" value="Cyt_P450"/>
</dbReference>
<dbReference type="GeneID" id="71987909"/>
<evidence type="ECO:0000256" key="9">
    <source>
        <dbReference type="SAM" id="Phobius"/>
    </source>
</evidence>
<dbReference type="InterPro" id="IPR002403">
    <property type="entry name" value="Cyt_P450_E_grp-IV"/>
</dbReference>
<keyword evidence="6 8" id="KW-0503">Monooxygenase</keyword>
<dbReference type="GO" id="GO:0016705">
    <property type="term" value="F:oxidoreductase activity, acting on paired donors, with incorporation or reduction of molecular oxygen"/>
    <property type="evidence" value="ECO:0007669"/>
    <property type="project" value="InterPro"/>
</dbReference>
<dbReference type="SUPFAM" id="SSF48264">
    <property type="entry name" value="Cytochrome P450"/>
    <property type="match status" value="1"/>
</dbReference>
<sequence>MDYLLSGLAVLLTYWTGLVIYRLYLSPLAHLPGPRLAAATSWYHTYHDLVRGGQYVFVIEEMHRKYGPIVRVRPDTVHVSDPRFIEKLYTQSPKQRRERYYTILQLLQAPGSILATNDHDAHRQRRAVLNPYFSQQNVRRLEPLINDVLANLLRRYEGWAAEGATVQMNTVFRAATKDIIQAYALGEGQKLLDKEDCDAAFFDVMTPQRISYLGTHFYWLALMLARMPPAIMIRLVPRIAVFIHFMEDLTAKIETIRSAKEHPEGKTIFHEIMRSKDLPPSEKETQRLADEAMVILIAGSETTASTLTAIMYHMLSDRKMLDRLKSELRTVMSDSESSIPSAANIDNLPYLNAIIQEAIRLYPGASHRQDRCAPDEDLTYVNHATGQRYVIPAGTGVGMTAPITNRDRTIYGATADEFIPDRYLEDPKLRKWQFSFSKGTRQCIGMNLAYQELQTLIAGIFHKYDLYDPTKEKQSGPTLELYKTEKRDIAMYADYMTPAPPPGSQGLRVVIRH</sequence>
<dbReference type="Proteomes" id="UP000756132">
    <property type="component" value="Chromosome 3"/>
</dbReference>
<dbReference type="PROSITE" id="PS00086">
    <property type="entry name" value="CYTOCHROME_P450"/>
    <property type="match status" value="1"/>
</dbReference>
<evidence type="ECO:0000256" key="8">
    <source>
        <dbReference type="RuleBase" id="RU000461"/>
    </source>
</evidence>
<evidence type="ECO:0000256" key="5">
    <source>
        <dbReference type="ARBA" id="ARBA00023004"/>
    </source>
</evidence>
<keyword evidence="4 8" id="KW-0560">Oxidoreductase</keyword>
<dbReference type="RefSeq" id="XP_047759695.1">
    <property type="nucleotide sequence ID" value="XM_047907179.1"/>
</dbReference>
<accession>A0A9Q8P6S8</accession>
<dbReference type="EMBL" id="CP090165">
    <property type="protein sequence ID" value="UJO15329.1"/>
    <property type="molecule type" value="Genomic_DNA"/>
</dbReference>
<keyword evidence="7 8" id="KW-0349">Heme</keyword>
<name>A0A9Q8P6S8_PASFU</name>
<evidence type="ECO:0000313" key="11">
    <source>
        <dbReference type="Proteomes" id="UP000756132"/>
    </source>
</evidence>
<dbReference type="Pfam" id="PF00067">
    <property type="entry name" value="p450"/>
    <property type="match status" value="1"/>
</dbReference>
<proteinExistence type="inferred from homology"/>
<keyword evidence="9" id="KW-0812">Transmembrane</keyword>
<comment type="cofactor">
    <cofactor evidence="1 7">
        <name>heme</name>
        <dbReference type="ChEBI" id="CHEBI:30413"/>
    </cofactor>
</comment>
<dbReference type="InterPro" id="IPR050121">
    <property type="entry name" value="Cytochrome_P450_monoxygenase"/>
</dbReference>
<dbReference type="GO" id="GO:0005506">
    <property type="term" value="F:iron ion binding"/>
    <property type="evidence" value="ECO:0007669"/>
    <property type="project" value="InterPro"/>
</dbReference>
<dbReference type="PRINTS" id="PR00465">
    <property type="entry name" value="EP450IV"/>
</dbReference>
<reference evidence="10" key="1">
    <citation type="submission" date="2021-12" db="EMBL/GenBank/DDBJ databases">
        <authorList>
            <person name="Zaccaron A."/>
            <person name="Stergiopoulos I."/>
        </authorList>
    </citation>
    <scope>NUCLEOTIDE SEQUENCE</scope>
    <source>
        <strain evidence="10">Race5_Kim</strain>
    </source>
</reference>
<keyword evidence="9" id="KW-1133">Transmembrane helix</keyword>
<dbReference type="GO" id="GO:0020037">
    <property type="term" value="F:heme binding"/>
    <property type="evidence" value="ECO:0007669"/>
    <property type="project" value="InterPro"/>
</dbReference>
<reference evidence="10" key="2">
    <citation type="journal article" date="2022" name="Microb. Genom.">
        <title>A chromosome-scale genome assembly of the tomato pathogen Cladosporium fulvum reveals a compartmentalized genome architecture and the presence of a dispensable chromosome.</title>
        <authorList>
            <person name="Zaccaron A.Z."/>
            <person name="Chen L.H."/>
            <person name="Samaras A."/>
            <person name="Stergiopoulos I."/>
        </authorList>
    </citation>
    <scope>NUCLEOTIDE SEQUENCE</scope>
    <source>
        <strain evidence="10">Race5_Kim</strain>
    </source>
</reference>
<comment type="similarity">
    <text evidence="2 8">Belongs to the cytochrome P450 family.</text>
</comment>
<dbReference type="InterPro" id="IPR036396">
    <property type="entry name" value="Cyt_P450_sf"/>
</dbReference>
<protein>
    <submittedName>
        <fullName evidence="10">Cytochrome P450 monooxygenase astB</fullName>
    </submittedName>
</protein>
<dbReference type="PANTHER" id="PTHR24305:SF157">
    <property type="entry name" value="N-ACETYLTRYPTOPHAN 6-HYDROXYLASE IVOC-RELATED"/>
    <property type="match status" value="1"/>
</dbReference>
<feature type="transmembrane region" description="Helical" evidence="9">
    <location>
        <begin position="6"/>
        <end position="25"/>
    </location>
</feature>
<evidence type="ECO:0000256" key="1">
    <source>
        <dbReference type="ARBA" id="ARBA00001971"/>
    </source>
</evidence>
<dbReference type="OMA" id="HEIMRSD"/>
<dbReference type="OrthoDB" id="3945418at2759"/>
<keyword evidence="9" id="KW-0472">Membrane</keyword>
<dbReference type="GO" id="GO:0004497">
    <property type="term" value="F:monooxygenase activity"/>
    <property type="evidence" value="ECO:0007669"/>
    <property type="project" value="UniProtKB-KW"/>
</dbReference>
<dbReference type="KEGG" id="ffu:CLAFUR5_08031"/>
<feature type="binding site" description="axial binding residue" evidence="7">
    <location>
        <position position="443"/>
    </location>
    <ligand>
        <name>heme</name>
        <dbReference type="ChEBI" id="CHEBI:30413"/>
    </ligand>
    <ligandPart>
        <name>Fe</name>
        <dbReference type="ChEBI" id="CHEBI:18248"/>
    </ligandPart>
</feature>
<dbReference type="AlphaFoldDB" id="A0A9Q8P6S8"/>
<evidence type="ECO:0000256" key="3">
    <source>
        <dbReference type="ARBA" id="ARBA00022723"/>
    </source>
</evidence>
<keyword evidence="11" id="KW-1185">Reference proteome</keyword>
<dbReference type="PANTHER" id="PTHR24305">
    <property type="entry name" value="CYTOCHROME P450"/>
    <property type="match status" value="1"/>
</dbReference>
<keyword evidence="3 7" id="KW-0479">Metal-binding</keyword>
<dbReference type="CDD" id="cd11062">
    <property type="entry name" value="CYP58-like"/>
    <property type="match status" value="1"/>
</dbReference>